<keyword evidence="1" id="KW-0732">Signal</keyword>
<dbReference type="EMBL" id="JFKC01000008">
    <property type="protein sequence ID" value="OSQ50918.1"/>
    <property type="molecule type" value="Genomic_DNA"/>
</dbReference>
<accession>A0A1X4NL02</accession>
<name>A0A1X4NL02_9RHOB</name>
<proteinExistence type="predicted"/>
<keyword evidence="3" id="KW-1185">Reference proteome</keyword>
<evidence type="ECO:0008006" key="4">
    <source>
        <dbReference type="Google" id="ProtNLM"/>
    </source>
</evidence>
<comment type="caution">
    <text evidence="2">The sequence shown here is derived from an EMBL/GenBank/DDBJ whole genome shotgun (WGS) entry which is preliminary data.</text>
</comment>
<gene>
    <name evidence="2" type="ORF">MGEO_10825</name>
</gene>
<feature type="signal peptide" evidence="1">
    <location>
        <begin position="1"/>
        <end position="17"/>
    </location>
</feature>
<sequence length="125" mass="13492">MILAAIVSLASSVSADACSGYGEPVVSELQGAPDAYVIVNDVPLSQPFSLRFTVCGEVPVTGIQVDAMMPAHQHGMNYDPSVTDLGLGVFDVHGMLFHMPGIWEVRFDITVGDLTFPYIHRITLR</sequence>
<dbReference type="AlphaFoldDB" id="A0A1X4NL02"/>
<evidence type="ECO:0000313" key="3">
    <source>
        <dbReference type="Proteomes" id="UP000193926"/>
    </source>
</evidence>
<dbReference type="RefSeq" id="WP_085637128.1">
    <property type="nucleotide sequence ID" value="NZ_JFKC01000008.1"/>
</dbReference>
<feature type="chain" id="PRO_5010868243" description="YtkA-like domain-containing protein" evidence="1">
    <location>
        <begin position="18"/>
        <end position="125"/>
    </location>
</feature>
<dbReference type="Proteomes" id="UP000193926">
    <property type="component" value="Unassembled WGS sequence"/>
</dbReference>
<evidence type="ECO:0000313" key="2">
    <source>
        <dbReference type="EMBL" id="OSQ50918.1"/>
    </source>
</evidence>
<reference evidence="2 3" key="1">
    <citation type="submission" date="2014-03" db="EMBL/GenBank/DDBJ databases">
        <title>The draft genome sequence of Marivita geojedonensis KCTC 23882.</title>
        <authorList>
            <person name="Lai Q."/>
            <person name="Shao Z."/>
        </authorList>
    </citation>
    <scope>NUCLEOTIDE SEQUENCE [LARGE SCALE GENOMIC DNA]</scope>
    <source>
        <strain evidence="2 3">DPG-138</strain>
    </source>
</reference>
<dbReference type="STRING" id="1123756.MGEO_10825"/>
<dbReference type="OrthoDB" id="330101at2"/>
<organism evidence="2 3">
    <name type="scientific">Marivita geojedonensis</name>
    <dbReference type="NCBI Taxonomy" id="1123756"/>
    <lineage>
        <taxon>Bacteria</taxon>
        <taxon>Pseudomonadati</taxon>
        <taxon>Pseudomonadota</taxon>
        <taxon>Alphaproteobacteria</taxon>
        <taxon>Rhodobacterales</taxon>
        <taxon>Roseobacteraceae</taxon>
        <taxon>Marivita</taxon>
    </lineage>
</organism>
<evidence type="ECO:0000256" key="1">
    <source>
        <dbReference type="SAM" id="SignalP"/>
    </source>
</evidence>
<protein>
    <recommendedName>
        <fullName evidence="4">YtkA-like domain-containing protein</fullName>
    </recommendedName>
</protein>